<protein>
    <submittedName>
        <fullName evidence="1 2">Uncharacterized protein</fullName>
    </submittedName>
</protein>
<proteinExistence type="predicted"/>
<name>L1IF71_GUITC</name>
<dbReference type="KEGG" id="gtt:GUITHDRAFT_118939"/>
<dbReference type="Proteomes" id="UP000011087">
    <property type="component" value="Unassembled WGS sequence"/>
</dbReference>
<evidence type="ECO:0000313" key="3">
    <source>
        <dbReference type="Proteomes" id="UP000011087"/>
    </source>
</evidence>
<reference evidence="1 3" key="1">
    <citation type="journal article" date="2012" name="Nature">
        <title>Algal genomes reveal evolutionary mosaicism and the fate of nucleomorphs.</title>
        <authorList>
            <consortium name="DOE Joint Genome Institute"/>
            <person name="Curtis B.A."/>
            <person name="Tanifuji G."/>
            <person name="Burki F."/>
            <person name="Gruber A."/>
            <person name="Irimia M."/>
            <person name="Maruyama S."/>
            <person name="Arias M.C."/>
            <person name="Ball S.G."/>
            <person name="Gile G.H."/>
            <person name="Hirakawa Y."/>
            <person name="Hopkins J.F."/>
            <person name="Kuo A."/>
            <person name="Rensing S.A."/>
            <person name="Schmutz J."/>
            <person name="Symeonidi A."/>
            <person name="Elias M."/>
            <person name="Eveleigh R.J."/>
            <person name="Herman E.K."/>
            <person name="Klute M.J."/>
            <person name="Nakayama T."/>
            <person name="Obornik M."/>
            <person name="Reyes-Prieto A."/>
            <person name="Armbrust E.V."/>
            <person name="Aves S.J."/>
            <person name="Beiko R.G."/>
            <person name="Coutinho P."/>
            <person name="Dacks J.B."/>
            <person name="Durnford D.G."/>
            <person name="Fast N.M."/>
            <person name="Green B.R."/>
            <person name="Grisdale C.J."/>
            <person name="Hempel F."/>
            <person name="Henrissat B."/>
            <person name="Hoppner M.P."/>
            <person name="Ishida K."/>
            <person name="Kim E."/>
            <person name="Koreny L."/>
            <person name="Kroth P.G."/>
            <person name="Liu Y."/>
            <person name="Malik S.B."/>
            <person name="Maier U.G."/>
            <person name="McRose D."/>
            <person name="Mock T."/>
            <person name="Neilson J.A."/>
            <person name="Onodera N.T."/>
            <person name="Poole A.M."/>
            <person name="Pritham E.J."/>
            <person name="Richards T.A."/>
            <person name="Rocap G."/>
            <person name="Roy S.W."/>
            <person name="Sarai C."/>
            <person name="Schaack S."/>
            <person name="Shirato S."/>
            <person name="Slamovits C.H."/>
            <person name="Spencer D.F."/>
            <person name="Suzuki S."/>
            <person name="Worden A.Z."/>
            <person name="Zauner S."/>
            <person name="Barry K."/>
            <person name="Bell C."/>
            <person name="Bharti A.K."/>
            <person name="Crow J.A."/>
            <person name="Grimwood J."/>
            <person name="Kramer R."/>
            <person name="Lindquist E."/>
            <person name="Lucas S."/>
            <person name="Salamov A."/>
            <person name="McFadden G.I."/>
            <person name="Lane C.E."/>
            <person name="Keeling P.J."/>
            <person name="Gray M.W."/>
            <person name="Grigoriev I.V."/>
            <person name="Archibald J.M."/>
        </authorList>
    </citation>
    <scope>NUCLEOTIDE SEQUENCE</scope>
    <source>
        <strain evidence="1 3">CCMP2712</strain>
    </source>
</reference>
<dbReference type="HOGENOM" id="CLU_1328552_0_0_1"/>
<dbReference type="AlphaFoldDB" id="L1IF71"/>
<reference evidence="2" key="3">
    <citation type="submission" date="2016-03" db="UniProtKB">
        <authorList>
            <consortium name="EnsemblProtists"/>
        </authorList>
    </citation>
    <scope>IDENTIFICATION</scope>
</reference>
<gene>
    <name evidence="1" type="ORF">GUITHDRAFT_118939</name>
</gene>
<dbReference type="EnsemblProtists" id="EKX34896">
    <property type="protein sequence ID" value="EKX34896"/>
    <property type="gene ID" value="GUITHDRAFT_118939"/>
</dbReference>
<organism evidence="1">
    <name type="scientific">Guillardia theta (strain CCMP2712)</name>
    <name type="common">Cryptophyte</name>
    <dbReference type="NCBI Taxonomy" id="905079"/>
    <lineage>
        <taxon>Eukaryota</taxon>
        <taxon>Cryptophyceae</taxon>
        <taxon>Pyrenomonadales</taxon>
        <taxon>Geminigeraceae</taxon>
        <taxon>Guillardia</taxon>
    </lineage>
</organism>
<accession>L1IF71</accession>
<keyword evidence="3" id="KW-1185">Reference proteome</keyword>
<evidence type="ECO:0000313" key="2">
    <source>
        <dbReference type="EnsemblProtists" id="EKX34896"/>
    </source>
</evidence>
<sequence>MQNSRPGNMVSKLFAWHNAYSSFSGKRVSDKDNVFVFESDCNMMELQHIQFMAMCSGPDIKSGSNILCFGLNIKDIHITTGRLGAIDLIESKPGVMSESFDSAQPDIKLILETCALPRELASTYKSVNNQTSRYIQSILPSLKPLDQVRVDRLNAAMIEIANDSSKMITQNGFQFHREGVLSGDCLTIWNNTVDLNMRIRSAWSCHA</sequence>
<evidence type="ECO:0000313" key="1">
    <source>
        <dbReference type="EMBL" id="EKX34896.1"/>
    </source>
</evidence>
<reference evidence="3" key="2">
    <citation type="submission" date="2012-11" db="EMBL/GenBank/DDBJ databases">
        <authorList>
            <person name="Kuo A."/>
            <person name="Curtis B.A."/>
            <person name="Tanifuji G."/>
            <person name="Burki F."/>
            <person name="Gruber A."/>
            <person name="Irimia M."/>
            <person name="Maruyama S."/>
            <person name="Arias M.C."/>
            <person name="Ball S.G."/>
            <person name="Gile G.H."/>
            <person name="Hirakawa Y."/>
            <person name="Hopkins J.F."/>
            <person name="Rensing S.A."/>
            <person name="Schmutz J."/>
            <person name="Symeonidi A."/>
            <person name="Elias M."/>
            <person name="Eveleigh R.J."/>
            <person name="Herman E.K."/>
            <person name="Klute M.J."/>
            <person name="Nakayama T."/>
            <person name="Obornik M."/>
            <person name="Reyes-Prieto A."/>
            <person name="Armbrust E.V."/>
            <person name="Aves S.J."/>
            <person name="Beiko R.G."/>
            <person name="Coutinho P."/>
            <person name="Dacks J.B."/>
            <person name="Durnford D.G."/>
            <person name="Fast N.M."/>
            <person name="Green B.R."/>
            <person name="Grisdale C."/>
            <person name="Hempe F."/>
            <person name="Henrissat B."/>
            <person name="Hoppner M.P."/>
            <person name="Ishida K.-I."/>
            <person name="Kim E."/>
            <person name="Koreny L."/>
            <person name="Kroth P.G."/>
            <person name="Liu Y."/>
            <person name="Malik S.-B."/>
            <person name="Maier U.G."/>
            <person name="McRose D."/>
            <person name="Mock T."/>
            <person name="Neilson J.A."/>
            <person name="Onodera N.T."/>
            <person name="Poole A.M."/>
            <person name="Pritham E.J."/>
            <person name="Richards T.A."/>
            <person name="Rocap G."/>
            <person name="Roy S.W."/>
            <person name="Sarai C."/>
            <person name="Schaack S."/>
            <person name="Shirato S."/>
            <person name="Slamovits C.H."/>
            <person name="Spencer D.F."/>
            <person name="Suzuki S."/>
            <person name="Worden A.Z."/>
            <person name="Zauner S."/>
            <person name="Barry K."/>
            <person name="Bell C."/>
            <person name="Bharti A.K."/>
            <person name="Crow J.A."/>
            <person name="Grimwood J."/>
            <person name="Kramer R."/>
            <person name="Lindquist E."/>
            <person name="Lucas S."/>
            <person name="Salamov A."/>
            <person name="McFadden G.I."/>
            <person name="Lane C.E."/>
            <person name="Keeling P.J."/>
            <person name="Gray M.W."/>
            <person name="Grigoriev I.V."/>
            <person name="Archibald J.M."/>
        </authorList>
    </citation>
    <scope>NUCLEOTIDE SEQUENCE</scope>
    <source>
        <strain evidence="3">CCMP2712</strain>
    </source>
</reference>
<dbReference type="PaxDb" id="55529-EKX34896"/>
<dbReference type="RefSeq" id="XP_005821876.1">
    <property type="nucleotide sequence ID" value="XM_005821819.1"/>
</dbReference>
<dbReference type="GeneID" id="17291633"/>
<dbReference type="EMBL" id="JH993101">
    <property type="protein sequence ID" value="EKX34896.1"/>
    <property type="molecule type" value="Genomic_DNA"/>
</dbReference>